<evidence type="ECO:0000256" key="3">
    <source>
        <dbReference type="ARBA" id="ARBA00008435"/>
    </source>
</evidence>
<evidence type="ECO:0000256" key="6">
    <source>
        <dbReference type="ARBA" id="ARBA00022801"/>
    </source>
</evidence>
<evidence type="ECO:0000313" key="15">
    <source>
        <dbReference type="EMBL" id="KAL0266918.1"/>
    </source>
</evidence>
<protein>
    <recommendedName>
        <fullName evidence="14">Helicase ATP-binding domain-containing protein</fullName>
    </recommendedName>
</protein>
<dbReference type="InterPro" id="IPR006555">
    <property type="entry name" value="ATP-dep_Helicase_C"/>
</dbReference>
<evidence type="ECO:0000256" key="2">
    <source>
        <dbReference type="ARBA" id="ARBA00004123"/>
    </source>
</evidence>
<keyword evidence="12" id="KW-0539">Nucleus</keyword>
<dbReference type="PANTHER" id="PTHR11472:SF41">
    <property type="entry name" value="ATP-DEPENDENT DNA HELICASE DDX11-RELATED"/>
    <property type="match status" value="1"/>
</dbReference>
<dbReference type="EMBL" id="JARGDH010000005">
    <property type="protein sequence ID" value="KAL0266918.1"/>
    <property type="molecule type" value="Genomic_DNA"/>
</dbReference>
<dbReference type="GO" id="GO:0006139">
    <property type="term" value="P:nucleobase-containing compound metabolic process"/>
    <property type="evidence" value="ECO:0007669"/>
    <property type="project" value="InterPro"/>
</dbReference>
<keyword evidence="13" id="KW-0175">Coiled coil</keyword>
<dbReference type="GO" id="GO:0046872">
    <property type="term" value="F:metal ion binding"/>
    <property type="evidence" value="ECO:0007669"/>
    <property type="project" value="UniProtKB-KW"/>
</dbReference>
<accession>A0AAW2HAN8</accession>
<proteinExistence type="inferred from homology"/>
<dbReference type="InterPro" id="IPR045028">
    <property type="entry name" value="DinG/Rad3-like"/>
</dbReference>
<comment type="similarity">
    <text evidence="3">Belongs to the DEAD box helicase family. DEAH subfamily. DDX11/CHL1 sub-subfamily.</text>
</comment>
<dbReference type="SMART" id="SM00488">
    <property type="entry name" value="DEXDc2"/>
    <property type="match status" value="1"/>
</dbReference>
<dbReference type="InterPro" id="IPR006935">
    <property type="entry name" value="Helicase/UvrB_N"/>
</dbReference>
<dbReference type="GO" id="GO:0005524">
    <property type="term" value="F:ATP binding"/>
    <property type="evidence" value="ECO:0007669"/>
    <property type="project" value="UniProtKB-KW"/>
</dbReference>
<evidence type="ECO:0000256" key="9">
    <source>
        <dbReference type="ARBA" id="ARBA00023004"/>
    </source>
</evidence>
<keyword evidence="6" id="KW-0378">Hydrolase</keyword>
<keyword evidence="7" id="KW-0347">Helicase</keyword>
<keyword evidence="9" id="KW-0408">Iron</keyword>
<evidence type="ECO:0000256" key="10">
    <source>
        <dbReference type="ARBA" id="ARBA00023014"/>
    </source>
</evidence>
<dbReference type="GO" id="GO:0005634">
    <property type="term" value="C:nucleus"/>
    <property type="evidence" value="ECO:0007669"/>
    <property type="project" value="UniProtKB-SubCell"/>
</dbReference>
<evidence type="ECO:0000256" key="4">
    <source>
        <dbReference type="ARBA" id="ARBA00022723"/>
    </source>
</evidence>
<evidence type="ECO:0000256" key="8">
    <source>
        <dbReference type="ARBA" id="ARBA00022840"/>
    </source>
</evidence>
<reference evidence="15" key="1">
    <citation type="journal article" date="2024" name="Gigascience">
        <title>Chromosome-level genome of the poultry shaft louse Menopon gallinae provides insight into the host-switching and adaptive evolution of parasitic lice.</title>
        <authorList>
            <person name="Xu Y."/>
            <person name="Ma L."/>
            <person name="Liu S."/>
            <person name="Liang Y."/>
            <person name="Liu Q."/>
            <person name="He Z."/>
            <person name="Tian L."/>
            <person name="Duan Y."/>
            <person name="Cai W."/>
            <person name="Li H."/>
            <person name="Song F."/>
        </authorList>
    </citation>
    <scope>NUCLEOTIDE SEQUENCE</scope>
    <source>
        <strain evidence="15">Cailab_2023a</strain>
    </source>
</reference>
<dbReference type="PANTHER" id="PTHR11472">
    <property type="entry name" value="DNA REPAIR DEAD HELICASE RAD3/XP-D SUBFAMILY MEMBER"/>
    <property type="match status" value="1"/>
</dbReference>
<dbReference type="NCBIfam" id="TIGR00604">
    <property type="entry name" value="rad3"/>
    <property type="match status" value="1"/>
</dbReference>
<keyword evidence="11" id="KW-0413">Isomerase</keyword>
<dbReference type="Pfam" id="PF13307">
    <property type="entry name" value="Helicase_C_2"/>
    <property type="match status" value="1"/>
</dbReference>
<evidence type="ECO:0000256" key="13">
    <source>
        <dbReference type="SAM" id="Coils"/>
    </source>
</evidence>
<keyword evidence="4" id="KW-0479">Metal-binding</keyword>
<evidence type="ECO:0000259" key="14">
    <source>
        <dbReference type="PROSITE" id="PS51193"/>
    </source>
</evidence>
<comment type="caution">
    <text evidence="15">The sequence shown here is derived from an EMBL/GenBank/DDBJ whole genome shotgun (WGS) entry which is preliminary data.</text>
</comment>
<dbReference type="SUPFAM" id="SSF52540">
    <property type="entry name" value="P-loop containing nucleoside triphosphate hydrolases"/>
    <property type="match status" value="1"/>
</dbReference>
<dbReference type="GO" id="GO:0016818">
    <property type="term" value="F:hydrolase activity, acting on acid anhydrides, in phosphorus-containing anhydrides"/>
    <property type="evidence" value="ECO:0007669"/>
    <property type="project" value="InterPro"/>
</dbReference>
<dbReference type="InterPro" id="IPR014013">
    <property type="entry name" value="Helic_SF1/SF2_ATP-bd_DinG/Rad3"/>
</dbReference>
<dbReference type="Pfam" id="PF04851">
    <property type="entry name" value="ResIII"/>
    <property type="match status" value="1"/>
</dbReference>
<organism evidence="15">
    <name type="scientific">Menopon gallinae</name>
    <name type="common">poultry shaft louse</name>
    <dbReference type="NCBI Taxonomy" id="328185"/>
    <lineage>
        <taxon>Eukaryota</taxon>
        <taxon>Metazoa</taxon>
        <taxon>Ecdysozoa</taxon>
        <taxon>Arthropoda</taxon>
        <taxon>Hexapoda</taxon>
        <taxon>Insecta</taxon>
        <taxon>Pterygota</taxon>
        <taxon>Neoptera</taxon>
        <taxon>Paraneoptera</taxon>
        <taxon>Psocodea</taxon>
        <taxon>Troctomorpha</taxon>
        <taxon>Phthiraptera</taxon>
        <taxon>Amblycera</taxon>
        <taxon>Menoponidae</taxon>
        <taxon>Menopon</taxon>
    </lineage>
</organism>
<comment type="cofactor">
    <cofactor evidence="1">
        <name>[4Fe-4S] cluster</name>
        <dbReference type="ChEBI" id="CHEBI:49883"/>
    </cofactor>
</comment>
<dbReference type="FunFam" id="3.40.50.300:FF:001250">
    <property type="entry name" value="Putative ATP-dependent RNA helicase DDX11"/>
    <property type="match status" value="1"/>
</dbReference>
<evidence type="ECO:0000256" key="12">
    <source>
        <dbReference type="ARBA" id="ARBA00023242"/>
    </source>
</evidence>
<name>A0AAW2HAN8_9NEOP</name>
<keyword evidence="10" id="KW-0411">Iron-sulfur</keyword>
<keyword evidence="5" id="KW-0547">Nucleotide-binding</keyword>
<dbReference type="AlphaFoldDB" id="A0AAW2HAN8"/>
<dbReference type="GO" id="GO:0003678">
    <property type="term" value="F:DNA helicase activity"/>
    <property type="evidence" value="ECO:0007669"/>
    <property type="project" value="InterPro"/>
</dbReference>
<dbReference type="SMART" id="SM00491">
    <property type="entry name" value="HELICc2"/>
    <property type="match status" value="1"/>
</dbReference>
<dbReference type="GO" id="GO:0034085">
    <property type="term" value="P:establishment of sister chromatid cohesion"/>
    <property type="evidence" value="ECO:0007669"/>
    <property type="project" value="TreeGrafter"/>
</dbReference>
<evidence type="ECO:0000256" key="11">
    <source>
        <dbReference type="ARBA" id="ARBA00023235"/>
    </source>
</evidence>
<dbReference type="Pfam" id="PF06733">
    <property type="entry name" value="DEAD_2"/>
    <property type="match status" value="1"/>
</dbReference>
<dbReference type="Gene3D" id="3.40.50.300">
    <property type="entry name" value="P-loop containing nucleotide triphosphate hydrolases"/>
    <property type="match status" value="3"/>
</dbReference>
<comment type="subcellular location">
    <subcellularLocation>
        <location evidence="2">Nucleus</location>
    </subcellularLocation>
</comment>
<dbReference type="InterPro" id="IPR013020">
    <property type="entry name" value="Rad3/Chl1-like"/>
</dbReference>
<dbReference type="PROSITE" id="PS00690">
    <property type="entry name" value="DEAH_ATP_HELICASE"/>
    <property type="match status" value="1"/>
</dbReference>
<keyword evidence="8" id="KW-0067">ATP-binding</keyword>
<feature type="domain" description="Helicase ATP-binding" evidence="14">
    <location>
        <begin position="10"/>
        <end position="424"/>
    </location>
</feature>
<dbReference type="CDD" id="cd18788">
    <property type="entry name" value="SF2_C_XPD"/>
    <property type="match status" value="1"/>
</dbReference>
<dbReference type="InterPro" id="IPR027417">
    <property type="entry name" value="P-loop_NTPase"/>
</dbReference>
<dbReference type="InterPro" id="IPR002464">
    <property type="entry name" value="DNA/RNA_helicase_DEAH_CS"/>
</dbReference>
<gene>
    <name evidence="15" type="ORF">PYX00_009331</name>
</gene>
<feature type="coiled-coil region" evidence="13">
    <location>
        <begin position="111"/>
        <end position="145"/>
    </location>
</feature>
<sequence length="873" mass="99513">MDYIETKLDPPENFKFPFKPYDIQEDFMHNLYNAIEGKKLGIFESPTGTGKSMSLICGSLAWLLDHESRIKSDLDKNITLIKEKINKLSTDDNWLEAHEKQVKEKQKRDQLHDHLNKIIKKEEKLEKIREDAKKLDELTKAKKAKVLKSSKYNKENEYKSNVQKQDKNEDTDFLDDILLDEVHDDFSKIPGSDSENESDNEEEYTGVKIYFCSRTHSQLSQLVHEIQKSPYKDLDISVVSLSSRQNYCINSNVLKLKHLPLINERCQDMHNKKNGKIIKASEEGEKIKRQKVSSGCSFYQQSQLENMKLKILTEIKDVEDVVQLGKEFHGCPYYATRVAVPDAKVILVPYNTILHKNTRTACGINLKDSVVIIDEAHNLLDTIASIHSSLVSGYQLVCAHSQLVQYRDKFREKFSPYNLLYINQLIYIIKSLVLKIGGKVNVSPDFVIGEENKVTLETLGDFALSCEIDNINIHEILQFAKKSHVTHKLHGYALRYKPTVVIHKKEEETKNGVASFLKNFGQKKEEKVNEDVAEDVDCIEGNPLLAVLGFLESLTNHYDDGRIVCSKGKSIRESYIKFLLLNPATHFTDVVKEARAVILAGGTMQPISEFTDQLFLMAGGTAERISTFSCGHVIDQDNILPIIVTSGPTGKQFDFSYQQRNDPVLAQELGRLLLNVCNVVPAGVVCFFPSYEYESYIYQQFQKLDIINKIENKKKVMREPKKSNEVDEVLKEYAKAAKKGALLFSVVGGKLSEGLNFNDDLGRCVLVVGLPYPNLMNPELKEKMNYLNENVKANSGKEYYENLCMKAVNQSIGRSVRHKNDYATVLLVDHRYSRNQCQNALPKWIQRSLKVETTFGSVMGSLAKFFHSRRNAL</sequence>
<evidence type="ECO:0000256" key="1">
    <source>
        <dbReference type="ARBA" id="ARBA00001966"/>
    </source>
</evidence>
<dbReference type="InterPro" id="IPR006554">
    <property type="entry name" value="Helicase-like_DEXD_c2"/>
</dbReference>
<dbReference type="PROSITE" id="PS51193">
    <property type="entry name" value="HELICASE_ATP_BIND_2"/>
    <property type="match status" value="1"/>
</dbReference>
<dbReference type="GO" id="GO:0003677">
    <property type="term" value="F:DNA binding"/>
    <property type="evidence" value="ECO:0007669"/>
    <property type="project" value="InterPro"/>
</dbReference>
<evidence type="ECO:0000256" key="5">
    <source>
        <dbReference type="ARBA" id="ARBA00022741"/>
    </source>
</evidence>
<evidence type="ECO:0000256" key="7">
    <source>
        <dbReference type="ARBA" id="ARBA00022806"/>
    </source>
</evidence>
<dbReference type="GO" id="GO:0006974">
    <property type="term" value="P:DNA damage response"/>
    <property type="evidence" value="ECO:0007669"/>
    <property type="project" value="UniProtKB-ARBA"/>
</dbReference>
<dbReference type="GO" id="GO:0051536">
    <property type="term" value="F:iron-sulfur cluster binding"/>
    <property type="evidence" value="ECO:0007669"/>
    <property type="project" value="UniProtKB-KW"/>
</dbReference>
<dbReference type="InterPro" id="IPR010614">
    <property type="entry name" value="RAD3-like_helicase_DEAD"/>
</dbReference>